<gene>
    <name evidence="1" type="ORF">DERYTH_LOCUS7985</name>
</gene>
<name>A0A9N9CN81_9GLOM</name>
<evidence type="ECO:0000313" key="2">
    <source>
        <dbReference type="Proteomes" id="UP000789405"/>
    </source>
</evidence>
<reference evidence="1" key="1">
    <citation type="submission" date="2021-06" db="EMBL/GenBank/DDBJ databases">
        <authorList>
            <person name="Kallberg Y."/>
            <person name="Tangrot J."/>
            <person name="Rosling A."/>
        </authorList>
    </citation>
    <scope>NUCLEOTIDE SEQUENCE</scope>
    <source>
        <strain evidence="1">MA453B</strain>
    </source>
</reference>
<comment type="caution">
    <text evidence="1">The sequence shown here is derived from an EMBL/GenBank/DDBJ whole genome shotgun (WGS) entry which is preliminary data.</text>
</comment>
<keyword evidence="2" id="KW-1185">Reference proteome</keyword>
<sequence length="132" mass="15352">MNQNHTTQAILKTLQHIIYNSLFDYWGESLIPGLLATLLDFRLKILANWSNNIQDMAKKELTHQFKELINFNSMNISTDSIVLNAPENNNFRHNRLYLSIFSMANTSNTTLSPMEELEYYLDPMRTHIADNS</sequence>
<protein>
    <submittedName>
        <fullName evidence="1">9266_t:CDS:1</fullName>
    </submittedName>
</protein>
<dbReference type="EMBL" id="CAJVPY010004021">
    <property type="protein sequence ID" value="CAG8607966.1"/>
    <property type="molecule type" value="Genomic_DNA"/>
</dbReference>
<evidence type="ECO:0000313" key="1">
    <source>
        <dbReference type="EMBL" id="CAG8607966.1"/>
    </source>
</evidence>
<dbReference type="Proteomes" id="UP000789405">
    <property type="component" value="Unassembled WGS sequence"/>
</dbReference>
<dbReference type="OrthoDB" id="2442333at2759"/>
<accession>A0A9N9CN81</accession>
<proteinExistence type="predicted"/>
<organism evidence="1 2">
    <name type="scientific">Dentiscutata erythropus</name>
    <dbReference type="NCBI Taxonomy" id="1348616"/>
    <lineage>
        <taxon>Eukaryota</taxon>
        <taxon>Fungi</taxon>
        <taxon>Fungi incertae sedis</taxon>
        <taxon>Mucoromycota</taxon>
        <taxon>Glomeromycotina</taxon>
        <taxon>Glomeromycetes</taxon>
        <taxon>Diversisporales</taxon>
        <taxon>Gigasporaceae</taxon>
        <taxon>Dentiscutata</taxon>
    </lineage>
</organism>
<dbReference type="AlphaFoldDB" id="A0A9N9CN81"/>